<evidence type="ECO:0000313" key="2">
    <source>
        <dbReference type="EMBL" id="MBM7797962.1"/>
    </source>
</evidence>
<gene>
    <name evidence="2" type="ORF">JOE57_000883</name>
</gene>
<protein>
    <submittedName>
        <fullName evidence="2">Uncharacterized protein</fullName>
    </submittedName>
</protein>
<name>A0ABS2RHF2_9ACTN</name>
<proteinExistence type="predicted"/>
<feature type="chain" id="PRO_5046738182" evidence="1">
    <location>
        <begin position="26"/>
        <end position="228"/>
    </location>
</feature>
<comment type="caution">
    <text evidence="2">The sequence shown here is derived from an EMBL/GenBank/DDBJ whole genome shotgun (WGS) entry which is preliminary data.</text>
</comment>
<dbReference type="EMBL" id="JAFBCF010000001">
    <property type="protein sequence ID" value="MBM7797962.1"/>
    <property type="molecule type" value="Genomic_DNA"/>
</dbReference>
<evidence type="ECO:0000313" key="3">
    <source>
        <dbReference type="Proteomes" id="UP000704762"/>
    </source>
</evidence>
<keyword evidence="3" id="KW-1185">Reference proteome</keyword>
<reference evidence="2 3" key="1">
    <citation type="submission" date="2021-01" db="EMBL/GenBank/DDBJ databases">
        <title>Sequencing the genomes of 1000 actinobacteria strains.</title>
        <authorList>
            <person name="Klenk H.-P."/>
        </authorList>
    </citation>
    <scope>NUCLEOTIDE SEQUENCE [LARGE SCALE GENOMIC DNA]</scope>
    <source>
        <strain evidence="2 3">DSM 18662</strain>
    </source>
</reference>
<keyword evidence="1" id="KW-0732">Signal</keyword>
<dbReference type="RefSeq" id="WP_204916584.1">
    <property type="nucleotide sequence ID" value="NZ_BAAAQP010000011.1"/>
</dbReference>
<feature type="signal peptide" evidence="1">
    <location>
        <begin position="1"/>
        <end position="25"/>
    </location>
</feature>
<dbReference type="Proteomes" id="UP000704762">
    <property type="component" value="Unassembled WGS sequence"/>
</dbReference>
<accession>A0ABS2RHF2</accession>
<sequence>MRLFRWLGLVATVLLLTALAGPANAARVTHESYTLTGVTAEATFFSEDGQEPDVGIPRVLYAMGADATTVHRVPGAKPERTRQPAILAMGLIMPGIAPADEPYQAELWCVTEDFTFTIADDLSEAALQIPTCEAQVIVFDPQTGEEVPNGVTVTLAATTRWAATGPLETQRSHSRYAVGGSWTMDLSRTSMRPATADITVSGLPSGTFEASTQEAVLQTLKVATFQHQ</sequence>
<evidence type="ECO:0000256" key="1">
    <source>
        <dbReference type="SAM" id="SignalP"/>
    </source>
</evidence>
<organism evidence="2 3">
    <name type="scientific">Microlunatus panaciterrae</name>
    <dbReference type="NCBI Taxonomy" id="400768"/>
    <lineage>
        <taxon>Bacteria</taxon>
        <taxon>Bacillati</taxon>
        <taxon>Actinomycetota</taxon>
        <taxon>Actinomycetes</taxon>
        <taxon>Propionibacteriales</taxon>
        <taxon>Propionibacteriaceae</taxon>
        <taxon>Microlunatus</taxon>
    </lineage>
</organism>